<sequence>MTAGIVNGEPAEFDLPAQEAESIAAPEDEDPRLVNAEPGSILEVMHLDEVLDTATGQWNMKPTPASATTPPRKGSKYDAFAFTVIRRFTPTQSGGSPQPFPALGRLNKQTPTSYTVSKVLEIHSEGLRKVGKEVIGQVQGVSWTAKPLRVTPQILLGWLSELQSHAVKLTVELANTDEDSPLHLTRLHLQHLLDYLTAKYASELESLSSLLDNGEITFDLLWALYVPKKTILHVICPTTSEPRACRLVQAEKCQKSNMLAGSSISVDFGNLSLGFDSLGGGQSTADNSKIFWRLMVEYLETEIGPQGVQFGYAFLGSSIEIPGFTGTKKIKSLGVYPMGYYAGPGGPDGLKERLVERGTRWASLAGGVHHLAYKGIAYQWKKSPGGSQCQKFSVDSRVMIDRKTFADSMPNYDKMSYVSRTLSGIDIDRHAMRTSISTGVADQEKLASLDELTDEYLMLASPSLYGFSLADKIWLEFTLDFVQAFTWNPEAYENLVIPPGQKKILTTLVEAHSSETSAEIDDFVAGKGLGLVINLYGNPGTGKSLTAEAMSEYLKKPLYIVGAGELGTNASKVDGSLTGILKISATWGAVVLIDEADVFLEERALHHIERNAMVAVFLRHLEYFRGILFLTTNRVRVFDEAFQSRIHVSLRYHDLTADSRRKIWIAFLKKAHGDIPDGGLSRDELRDLGEKKINGRQIKNVVKTANALAKGCHEKLGYSHLLQVLEMMEQFDASHTMYQ</sequence>
<gene>
    <name evidence="3" type="ORF">EW026_g4014</name>
</gene>
<dbReference type="AlphaFoldDB" id="A0A4S4KJP9"/>
<organism evidence="3 4">
    <name type="scientific">Hermanssonia centrifuga</name>
    <dbReference type="NCBI Taxonomy" id="98765"/>
    <lineage>
        <taxon>Eukaryota</taxon>
        <taxon>Fungi</taxon>
        <taxon>Dikarya</taxon>
        <taxon>Basidiomycota</taxon>
        <taxon>Agaricomycotina</taxon>
        <taxon>Agaricomycetes</taxon>
        <taxon>Polyporales</taxon>
        <taxon>Meruliaceae</taxon>
        <taxon>Hermanssonia</taxon>
    </lineage>
</organism>
<reference evidence="3 4" key="1">
    <citation type="submission" date="2019-02" db="EMBL/GenBank/DDBJ databases">
        <title>Genome sequencing of the rare red list fungi Phlebia centrifuga.</title>
        <authorList>
            <person name="Buettner E."/>
            <person name="Kellner H."/>
        </authorList>
    </citation>
    <scope>NUCLEOTIDE SEQUENCE [LARGE SCALE GENOMIC DNA]</scope>
    <source>
        <strain evidence="3 4">DSM 108282</strain>
    </source>
</reference>
<protein>
    <recommendedName>
        <fullName evidence="2">AAA+ ATPase domain-containing protein</fullName>
    </recommendedName>
</protein>
<dbReference type="SMART" id="SM00382">
    <property type="entry name" value="AAA"/>
    <property type="match status" value="1"/>
</dbReference>
<evidence type="ECO:0000256" key="1">
    <source>
        <dbReference type="SAM" id="MobiDB-lite"/>
    </source>
</evidence>
<dbReference type="GO" id="GO:0016887">
    <property type="term" value="F:ATP hydrolysis activity"/>
    <property type="evidence" value="ECO:0007669"/>
    <property type="project" value="InterPro"/>
</dbReference>
<dbReference type="Gene3D" id="3.40.50.300">
    <property type="entry name" value="P-loop containing nucleotide triphosphate hydrolases"/>
    <property type="match status" value="1"/>
</dbReference>
<evidence type="ECO:0000313" key="3">
    <source>
        <dbReference type="EMBL" id="THG98110.1"/>
    </source>
</evidence>
<evidence type="ECO:0000313" key="4">
    <source>
        <dbReference type="Proteomes" id="UP000309038"/>
    </source>
</evidence>
<dbReference type="EMBL" id="SGPJ01000134">
    <property type="protein sequence ID" value="THG98110.1"/>
    <property type="molecule type" value="Genomic_DNA"/>
</dbReference>
<feature type="region of interest" description="Disordered" evidence="1">
    <location>
        <begin position="1"/>
        <end position="33"/>
    </location>
</feature>
<dbReference type="InterPro" id="IPR027417">
    <property type="entry name" value="P-loop_NTPase"/>
</dbReference>
<dbReference type="Pfam" id="PF22942">
    <property type="entry name" value="DUF7025"/>
    <property type="match status" value="1"/>
</dbReference>
<dbReference type="Pfam" id="PF00004">
    <property type="entry name" value="AAA"/>
    <property type="match status" value="1"/>
</dbReference>
<evidence type="ECO:0000259" key="2">
    <source>
        <dbReference type="SMART" id="SM00382"/>
    </source>
</evidence>
<accession>A0A4S4KJP9</accession>
<dbReference type="InterPro" id="IPR003593">
    <property type="entry name" value="AAA+_ATPase"/>
</dbReference>
<dbReference type="InterPro" id="IPR003959">
    <property type="entry name" value="ATPase_AAA_core"/>
</dbReference>
<name>A0A4S4KJP9_9APHY</name>
<dbReference type="InterPro" id="IPR054289">
    <property type="entry name" value="DUF7025"/>
</dbReference>
<dbReference type="SUPFAM" id="SSF52540">
    <property type="entry name" value="P-loop containing nucleoside triphosphate hydrolases"/>
    <property type="match status" value="1"/>
</dbReference>
<keyword evidence="4" id="KW-1185">Reference proteome</keyword>
<dbReference type="Proteomes" id="UP000309038">
    <property type="component" value="Unassembled WGS sequence"/>
</dbReference>
<dbReference type="PANTHER" id="PTHR46411">
    <property type="entry name" value="FAMILY ATPASE, PUTATIVE-RELATED"/>
    <property type="match status" value="1"/>
</dbReference>
<proteinExistence type="predicted"/>
<dbReference type="GO" id="GO:0005524">
    <property type="term" value="F:ATP binding"/>
    <property type="evidence" value="ECO:0007669"/>
    <property type="project" value="InterPro"/>
</dbReference>
<feature type="domain" description="AAA+ ATPase" evidence="2">
    <location>
        <begin position="529"/>
        <end position="653"/>
    </location>
</feature>
<comment type="caution">
    <text evidence="3">The sequence shown here is derived from an EMBL/GenBank/DDBJ whole genome shotgun (WGS) entry which is preliminary data.</text>
</comment>
<dbReference type="PANTHER" id="PTHR46411:SF3">
    <property type="entry name" value="AAA+ ATPASE DOMAIN-CONTAINING PROTEIN"/>
    <property type="match status" value="1"/>
</dbReference>